<dbReference type="InterPro" id="IPR003778">
    <property type="entry name" value="CT_A_B"/>
</dbReference>
<name>A0ABV9I9G2_9DEIO</name>
<dbReference type="SUPFAM" id="SSF50891">
    <property type="entry name" value="Cyclophilin-like"/>
    <property type="match status" value="1"/>
</dbReference>
<dbReference type="EMBL" id="JBHSEI010000007">
    <property type="protein sequence ID" value="MFC4638878.1"/>
    <property type="molecule type" value="Genomic_DNA"/>
</dbReference>
<evidence type="ECO:0000256" key="2">
    <source>
        <dbReference type="ARBA" id="ARBA00022801"/>
    </source>
</evidence>
<dbReference type="PANTHER" id="PTHR43309:SF3">
    <property type="entry name" value="5-OXOPROLINASE SUBUNIT C"/>
    <property type="match status" value="1"/>
</dbReference>
<evidence type="ECO:0000259" key="4">
    <source>
        <dbReference type="SMART" id="SM00797"/>
    </source>
</evidence>
<evidence type="ECO:0000313" key="6">
    <source>
        <dbReference type="Proteomes" id="UP001595952"/>
    </source>
</evidence>
<dbReference type="Proteomes" id="UP001595952">
    <property type="component" value="Unassembled WGS sequence"/>
</dbReference>
<evidence type="ECO:0000256" key="3">
    <source>
        <dbReference type="ARBA" id="ARBA00022840"/>
    </source>
</evidence>
<dbReference type="InterPro" id="IPR029000">
    <property type="entry name" value="Cyclophilin-like_dom_sf"/>
</dbReference>
<dbReference type="Gene3D" id="2.40.100.10">
    <property type="entry name" value="Cyclophilin-like"/>
    <property type="match status" value="1"/>
</dbReference>
<dbReference type="RefSeq" id="WP_380061879.1">
    <property type="nucleotide sequence ID" value="NZ_JBHSEI010000007.1"/>
</dbReference>
<gene>
    <name evidence="5" type="ORF">ACFO0D_11075</name>
</gene>
<dbReference type="PANTHER" id="PTHR43309">
    <property type="entry name" value="5-OXOPROLINASE SUBUNIT C"/>
    <property type="match status" value="1"/>
</dbReference>
<comment type="caution">
    <text evidence="5">The sequence shown here is derived from an EMBL/GenBank/DDBJ whole genome shotgun (WGS) entry which is preliminary data.</text>
</comment>
<organism evidence="5 6">
    <name type="scientific">Deinococcus hohokamensis</name>
    <dbReference type="NCBI Taxonomy" id="309883"/>
    <lineage>
        <taxon>Bacteria</taxon>
        <taxon>Thermotogati</taxon>
        <taxon>Deinococcota</taxon>
        <taxon>Deinococci</taxon>
        <taxon>Deinococcales</taxon>
        <taxon>Deinococcaceae</taxon>
        <taxon>Deinococcus</taxon>
    </lineage>
</organism>
<keyword evidence="3" id="KW-0067">ATP-binding</keyword>
<evidence type="ECO:0000256" key="1">
    <source>
        <dbReference type="ARBA" id="ARBA00022741"/>
    </source>
</evidence>
<protein>
    <submittedName>
        <fullName evidence="5">Biotin-dependent carboxyltransferase family protein</fullName>
    </submittedName>
</protein>
<sequence>MIRVERPGVQTTLQDAGRHARALGVPAGGAADPVAWRLANALVGNPPDAAALECTLVGPDLHFLEGALVALCGAPFGARLDGQPFGRGRAVRVQAGQTLSLGTTARGLRAVLAVRGGLEGEVAFGSRATDLKSGFGGLAGRALQRDDVLRRACPLPDVAPPRARLSPGLGTPLGPRHVLRVLPTAEASPALLRALVGPPLKVSAQADRMGVRLDHRVEVQADPGRVSLPNVPGAVQVPPDGRPILLLPDAGTHGGYAAPLVVASVDRPRLGQLRPGDTLHFVQVDPAWAHAALRTQETELRRAEGALTWWYNRP</sequence>
<proteinExistence type="predicted"/>
<feature type="domain" description="Carboxyltransferase" evidence="4">
    <location>
        <begin position="22"/>
        <end position="299"/>
    </location>
</feature>
<keyword evidence="2" id="KW-0378">Hydrolase</keyword>
<keyword evidence="6" id="KW-1185">Reference proteome</keyword>
<dbReference type="SMART" id="SM00797">
    <property type="entry name" value="AHS2"/>
    <property type="match status" value="1"/>
</dbReference>
<accession>A0ABV9I9G2</accession>
<reference evidence="6" key="1">
    <citation type="journal article" date="2019" name="Int. J. Syst. Evol. Microbiol.">
        <title>The Global Catalogue of Microorganisms (GCM) 10K type strain sequencing project: providing services to taxonomists for standard genome sequencing and annotation.</title>
        <authorList>
            <consortium name="The Broad Institute Genomics Platform"/>
            <consortium name="The Broad Institute Genome Sequencing Center for Infectious Disease"/>
            <person name="Wu L."/>
            <person name="Ma J."/>
        </authorList>
    </citation>
    <scope>NUCLEOTIDE SEQUENCE [LARGE SCALE GENOMIC DNA]</scope>
    <source>
        <strain evidence="6">CCUG 55995</strain>
    </source>
</reference>
<dbReference type="InterPro" id="IPR052708">
    <property type="entry name" value="PxpC"/>
</dbReference>
<dbReference type="Pfam" id="PF02626">
    <property type="entry name" value="CT_A_B"/>
    <property type="match status" value="1"/>
</dbReference>
<keyword evidence="1" id="KW-0547">Nucleotide-binding</keyword>
<evidence type="ECO:0000313" key="5">
    <source>
        <dbReference type="EMBL" id="MFC4638878.1"/>
    </source>
</evidence>